<dbReference type="InterPro" id="IPR058245">
    <property type="entry name" value="NreC/VraR/RcsB-like_REC"/>
</dbReference>
<feature type="modified residue" description="4-aspartylphosphate" evidence="3">
    <location>
        <position position="76"/>
    </location>
</feature>
<gene>
    <name evidence="6" type="ORF">HGB44_29165</name>
</gene>
<dbReference type="InterPro" id="IPR001789">
    <property type="entry name" value="Sig_transdc_resp-reg_receiver"/>
</dbReference>
<feature type="domain" description="HTH luxR-type" evidence="4">
    <location>
        <begin position="171"/>
        <end position="236"/>
    </location>
</feature>
<dbReference type="PROSITE" id="PS50043">
    <property type="entry name" value="HTH_LUXR_2"/>
    <property type="match status" value="1"/>
</dbReference>
<dbReference type="SMART" id="SM00448">
    <property type="entry name" value="REC"/>
    <property type="match status" value="1"/>
</dbReference>
<sequence>MSAHPLFPAQAPYPGEPAAPAAPIRAMVVDDHALFRRGLVSVLDEEPDIDVVSEASDGEEAVRLAAELRPDVVIMDVMMPHTSGIDACSRIREAAPHTRFVMLTMSDDESDLFDALKAGATGYLLKAISVTELAEAVRAIVKGDSFINPAMATKLIGEFAELAKQESAPPSRASIPELTRRETEVLKLLARSLNNREIGERLFITENTVKNHVRKILEKLQVHSRTEAAIYAVRAEYVSGR</sequence>
<evidence type="ECO:0000259" key="5">
    <source>
        <dbReference type="PROSITE" id="PS50110"/>
    </source>
</evidence>
<reference evidence="6 7" key="1">
    <citation type="submission" date="2020-04" db="EMBL/GenBank/DDBJ databases">
        <title>MicrobeNet Type strains.</title>
        <authorList>
            <person name="Nicholson A.C."/>
        </authorList>
    </citation>
    <scope>NUCLEOTIDE SEQUENCE [LARGE SCALE GENOMIC DNA]</scope>
    <source>
        <strain evidence="6 7">ATCC 23612</strain>
    </source>
</reference>
<dbReference type="Pfam" id="PF00072">
    <property type="entry name" value="Response_reg"/>
    <property type="match status" value="1"/>
</dbReference>
<dbReference type="GO" id="GO:0006355">
    <property type="term" value="P:regulation of DNA-templated transcription"/>
    <property type="evidence" value="ECO:0007669"/>
    <property type="project" value="InterPro"/>
</dbReference>
<evidence type="ECO:0000313" key="7">
    <source>
        <dbReference type="Proteomes" id="UP000553209"/>
    </source>
</evidence>
<feature type="domain" description="Response regulatory" evidence="5">
    <location>
        <begin position="25"/>
        <end position="141"/>
    </location>
</feature>
<protein>
    <submittedName>
        <fullName evidence="6">Response regulator transcription factor</fullName>
    </submittedName>
</protein>
<dbReference type="GO" id="GO:0003677">
    <property type="term" value="F:DNA binding"/>
    <property type="evidence" value="ECO:0007669"/>
    <property type="project" value="UniProtKB-KW"/>
</dbReference>
<keyword evidence="1 3" id="KW-0597">Phosphoprotein</keyword>
<dbReference type="PROSITE" id="PS50110">
    <property type="entry name" value="RESPONSE_REGULATORY"/>
    <property type="match status" value="1"/>
</dbReference>
<dbReference type="AlphaFoldDB" id="A0A7X6RTS1"/>
<dbReference type="InterPro" id="IPR011006">
    <property type="entry name" value="CheY-like_superfamily"/>
</dbReference>
<dbReference type="SMART" id="SM00421">
    <property type="entry name" value="HTH_LUXR"/>
    <property type="match status" value="1"/>
</dbReference>
<dbReference type="CDD" id="cd17535">
    <property type="entry name" value="REC_NarL-like"/>
    <property type="match status" value="1"/>
</dbReference>
<dbReference type="Gene3D" id="3.40.50.2300">
    <property type="match status" value="1"/>
</dbReference>
<dbReference type="PRINTS" id="PR00038">
    <property type="entry name" value="HTHLUXR"/>
</dbReference>
<dbReference type="EMBL" id="JAAXPG010000042">
    <property type="protein sequence ID" value="NKZ01708.1"/>
    <property type="molecule type" value="Genomic_DNA"/>
</dbReference>
<name>A0A7X6RTS1_9ACTN</name>
<dbReference type="CDD" id="cd06170">
    <property type="entry name" value="LuxR_C_like"/>
    <property type="match status" value="1"/>
</dbReference>
<dbReference type="PANTHER" id="PTHR43214:SF37">
    <property type="entry name" value="TRANSCRIPTIONAL REGULATORY PROTEIN YDFI"/>
    <property type="match status" value="1"/>
</dbReference>
<organism evidence="6 7">
    <name type="scientific">Nocardiopsis alborubida</name>
    <dbReference type="NCBI Taxonomy" id="146802"/>
    <lineage>
        <taxon>Bacteria</taxon>
        <taxon>Bacillati</taxon>
        <taxon>Actinomycetota</taxon>
        <taxon>Actinomycetes</taxon>
        <taxon>Streptosporangiales</taxon>
        <taxon>Nocardiopsidaceae</taxon>
        <taxon>Nocardiopsis</taxon>
    </lineage>
</organism>
<dbReference type="SUPFAM" id="SSF46894">
    <property type="entry name" value="C-terminal effector domain of the bipartite response regulators"/>
    <property type="match status" value="1"/>
</dbReference>
<dbReference type="PANTHER" id="PTHR43214">
    <property type="entry name" value="TWO-COMPONENT RESPONSE REGULATOR"/>
    <property type="match status" value="1"/>
</dbReference>
<comment type="caution">
    <text evidence="6">The sequence shown here is derived from an EMBL/GenBank/DDBJ whole genome shotgun (WGS) entry which is preliminary data.</text>
</comment>
<accession>A0A7X6RTS1</accession>
<dbReference type="SUPFAM" id="SSF52172">
    <property type="entry name" value="CheY-like"/>
    <property type="match status" value="1"/>
</dbReference>
<dbReference type="InterPro" id="IPR000792">
    <property type="entry name" value="Tscrpt_reg_LuxR_C"/>
</dbReference>
<dbReference type="Proteomes" id="UP000553209">
    <property type="component" value="Unassembled WGS sequence"/>
</dbReference>
<evidence type="ECO:0000313" key="6">
    <source>
        <dbReference type="EMBL" id="NKZ01708.1"/>
    </source>
</evidence>
<keyword evidence="2" id="KW-0238">DNA-binding</keyword>
<evidence type="ECO:0000256" key="2">
    <source>
        <dbReference type="ARBA" id="ARBA00023125"/>
    </source>
</evidence>
<evidence type="ECO:0000256" key="3">
    <source>
        <dbReference type="PROSITE-ProRule" id="PRU00169"/>
    </source>
</evidence>
<dbReference type="GO" id="GO:0000160">
    <property type="term" value="P:phosphorelay signal transduction system"/>
    <property type="evidence" value="ECO:0007669"/>
    <property type="project" value="InterPro"/>
</dbReference>
<dbReference type="Pfam" id="PF00196">
    <property type="entry name" value="GerE"/>
    <property type="match status" value="1"/>
</dbReference>
<keyword evidence="7" id="KW-1185">Reference proteome</keyword>
<evidence type="ECO:0000256" key="1">
    <source>
        <dbReference type="ARBA" id="ARBA00022553"/>
    </source>
</evidence>
<proteinExistence type="predicted"/>
<evidence type="ECO:0000259" key="4">
    <source>
        <dbReference type="PROSITE" id="PS50043"/>
    </source>
</evidence>
<dbReference type="RefSeq" id="WP_061079965.1">
    <property type="nucleotide sequence ID" value="NZ_JAAXPG010000042.1"/>
</dbReference>
<dbReference type="InterPro" id="IPR016032">
    <property type="entry name" value="Sig_transdc_resp-reg_C-effctor"/>
</dbReference>
<dbReference type="InterPro" id="IPR039420">
    <property type="entry name" value="WalR-like"/>
</dbReference>